<evidence type="ECO:0000256" key="3">
    <source>
        <dbReference type="ARBA" id="ARBA00023163"/>
    </source>
</evidence>
<dbReference type="Proteomes" id="UP000036834">
    <property type="component" value="Unassembled WGS sequence"/>
</dbReference>
<dbReference type="Pfam" id="PF25873">
    <property type="entry name" value="WHD_MalT"/>
    <property type="match status" value="1"/>
</dbReference>
<keyword evidence="8" id="KW-1185">Reference proteome</keyword>
<dbReference type="Gene3D" id="3.40.50.300">
    <property type="entry name" value="P-loop containing nucleotide triphosphate hydrolases"/>
    <property type="match status" value="1"/>
</dbReference>
<dbReference type="PROSITE" id="PS50043">
    <property type="entry name" value="HTH_LUXR_2"/>
    <property type="match status" value="1"/>
</dbReference>
<dbReference type="GO" id="GO:0003677">
    <property type="term" value="F:DNA binding"/>
    <property type="evidence" value="ECO:0007669"/>
    <property type="project" value="UniProtKB-KW"/>
</dbReference>
<keyword evidence="1" id="KW-0805">Transcription regulation</keyword>
<evidence type="ECO:0000259" key="4">
    <source>
        <dbReference type="PROSITE" id="PS50043"/>
    </source>
</evidence>
<dbReference type="InterPro" id="IPR000792">
    <property type="entry name" value="Tscrpt_reg_LuxR_C"/>
</dbReference>
<dbReference type="Gene3D" id="1.25.40.10">
    <property type="entry name" value="Tetratricopeptide repeat domain"/>
    <property type="match status" value="1"/>
</dbReference>
<dbReference type="EMBL" id="LGIQ01000011">
    <property type="protein sequence ID" value="KNB69238.1"/>
    <property type="molecule type" value="Genomic_DNA"/>
</dbReference>
<dbReference type="PANTHER" id="PTHR44688">
    <property type="entry name" value="DNA-BINDING TRANSCRIPTIONAL ACTIVATOR DEVR_DOSR"/>
    <property type="match status" value="1"/>
</dbReference>
<dbReference type="SMART" id="SM00421">
    <property type="entry name" value="HTH_LUXR"/>
    <property type="match status" value="1"/>
</dbReference>
<evidence type="ECO:0000313" key="6">
    <source>
        <dbReference type="EMBL" id="KNB69238.1"/>
    </source>
</evidence>
<reference evidence="5 8" key="3">
    <citation type="submission" date="2019-06" db="EMBL/GenBank/DDBJ databases">
        <title>Whole genome shotgun sequence of Brevibacillus reuszeri NBRC 15719.</title>
        <authorList>
            <person name="Hosoyama A."/>
            <person name="Uohara A."/>
            <person name="Ohji S."/>
            <person name="Ichikawa N."/>
        </authorList>
    </citation>
    <scope>NUCLEOTIDE SEQUENCE [LARGE SCALE GENOMIC DNA]</scope>
    <source>
        <strain evidence="5 8">NBRC 15719</strain>
    </source>
</reference>
<protein>
    <submittedName>
        <fullName evidence="6">Transcriptional regulator</fullName>
    </submittedName>
</protein>
<dbReference type="STRING" id="54915.ADS79_25320"/>
<evidence type="ECO:0000256" key="1">
    <source>
        <dbReference type="ARBA" id="ARBA00023015"/>
    </source>
</evidence>
<name>A0A0K9YKF7_9BACL</name>
<accession>A0A0K9YKF7</accession>
<dbReference type="Gene3D" id="1.10.10.10">
    <property type="entry name" value="Winged helix-like DNA-binding domain superfamily/Winged helix DNA-binding domain"/>
    <property type="match status" value="1"/>
</dbReference>
<dbReference type="InterPro" id="IPR041617">
    <property type="entry name" value="TPR_MalT"/>
</dbReference>
<dbReference type="InterPro" id="IPR027417">
    <property type="entry name" value="P-loop_NTPase"/>
</dbReference>
<comment type="caution">
    <text evidence="6">The sequence shown here is derived from an EMBL/GenBank/DDBJ whole genome shotgun (WGS) entry which is preliminary data.</text>
</comment>
<evidence type="ECO:0000313" key="8">
    <source>
        <dbReference type="Proteomes" id="UP000319578"/>
    </source>
</evidence>
<evidence type="ECO:0000256" key="2">
    <source>
        <dbReference type="ARBA" id="ARBA00023125"/>
    </source>
</evidence>
<dbReference type="InterPro" id="IPR036388">
    <property type="entry name" value="WH-like_DNA-bd_sf"/>
</dbReference>
<dbReference type="SUPFAM" id="SSF46894">
    <property type="entry name" value="C-terminal effector domain of the bipartite response regulators"/>
    <property type="match status" value="1"/>
</dbReference>
<evidence type="ECO:0000313" key="7">
    <source>
        <dbReference type="Proteomes" id="UP000036834"/>
    </source>
</evidence>
<dbReference type="InterPro" id="IPR011990">
    <property type="entry name" value="TPR-like_helical_dom_sf"/>
</dbReference>
<dbReference type="PANTHER" id="PTHR44688:SF16">
    <property type="entry name" value="DNA-BINDING TRANSCRIPTIONAL ACTIVATOR DEVR_DOSR"/>
    <property type="match status" value="1"/>
</dbReference>
<evidence type="ECO:0000313" key="5">
    <source>
        <dbReference type="EMBL" id="GED71625.1"/>
    </source>
</evidence>
<keyword evidence="3" id="KW-0804">Transcription</keyword>
<dbReference type="InterPro" id="IPR016032">
    <property type="entry name" value="Sig_transdc_resp-reg_C-effctor"/>
</dbReference>
<dbReference type="PATRIC" id="fig|54915.3.peg.4216"/>
<dbReference type="AlphaFoldDB" id="A0A0K9YKF7"/>
<sequence>MDRIGHSIMLKTKTTLPTFQSHRIDREELLEQLDQGLDCRLTTLLAPAGYGKTTLLSQWAHKHRVITSWLSLDEMDNDLIRFWRYVVYSLSSSVHPQLAERMEPSMKATSHTSIYTFIDSLLNELSAIDQHVVIILDDYHTLTEDAIHASISYFIEYSSSNVHLYIASRSKLPFSTSKWSLRNEACQLDAIQLLFTLEETVSFYREVHKLTLSAQQIDQLRTRTEGWVAGLQLAAISLANSAQPDPFFQSFAGSHRDISEYLLHEVWLRLPHETQHFLLHTCILSRMDAVVCNALTKQSNSQQMLNQLHAQNIFLVPLDDYQSWYRYHHLFTDFLRGQLHQLDTEKLLSLHRVASESFAERGLYEEALDHALAATDYRLAAHLLEQHISKWIQRGEFSTLLHWLDSFPQPSDMLPPVLSLLRAFILITCGKIKRAREALILLDKQCAAMDTSDEQLTFFSGLLFVKANFAFATGDFESWVASSSQLDQALPEDPLFYHFNFNTTEPFIRRTSFGLKGHISAYTEIVGKRFSEIISAKGWQESLINLYVVQAIAEGYYERNQLEDSLKLLGQVEPVARRERISGLFIPFSLTLAKIKLANGDTRAARTIIEEAIDTIQDWSVPYWLPSLRAFLARIALQEDDLSHAELHLAKLPLSFFEQPTLHKELELLTYVHVQLQKNQEQEALRILEALQPAAKREGLLTSQVDIAVLQALALQQLGKKAEALLSLHEALVIGEANGYKRSFIDHGVAMSHLLLSFTEHEKRRVNKLVPNVSPEYVKHLLSLCPKKAPGGISEATSPLIESLTGKEMLILSMLARGASNKQIAEELGNTLGTVKVYLHRIYGKLGVTNRTQAVLKAQEIALIEKEALTEL</sequence>
<reference evidence="6" key="2">
    <citation type="submission" date="2015-07" db="EMBL/GenBank/DDBJ databases">
        <title>MeaNS - Measles Nucleotide Surveillance Program.</title>
        <authorList>
            <person name="Tran T."/>
            <person name="Druce J."/>
        </authorList>
    </citation>
    <scope>NUCLEOTIDE SEQUENCE</scope>
    <source>
        <strain evidence="6">DSM 9887</strain>
    </source>
</reference>
<proteinExistence type="predicted"/>
<dbReference type="SUPFAM" id="SSF48452">
    <property type="entry name" value="TPR-like"/>
    <property type="match status" value="1"/>
</dbReference>
<gene>
    <name evidence="6" type="ORF">ADS79_25320</name>
    <name evidence="5" type="ORF">BRE01_53270</name>
</gene>
<dbReference type="PRINTS" id="PR00038">
    <property type="entry name" value="HTHLUXR"/>
</dbReference>
<dbReference type="CDD" id="cd06170">
    <property type="entry name" value="LuxR_C_like"/>
    <property type="match status" value="1"/>
</dbReference>
<dbReference type="Pfam" id="PF00196">
    <property type="entry name" value="GerE"/>
    <property type="match status" value="1"/>
</dbReference>
<organism evidence="6 7">
    <name type="scientific">Brevibacillus reuszeri</name>
    <dbReference type="NCBI Taxonomy" id="54915"/>
    <lineage>
        <taxon>Bacteria</taxon>
        <taxon>Bacillati</taxon>
        <taxon>Bacillota</taxon>
        <taxon>Bacilli</taxon>
        <taxon>Bacillales</taxon>
        <taxon>Paenibacillaceae</taxon>
        <taxon>Brevibacillus</taxon>
    </lineage>
</organism>
<dbReference type="RefSeq" id="WP_049741236.1">
    <property type="nucleotide sequence ID" value="NZ_BJON01000022.1"/>
</dbReference>
<dbReference type="GO" id="GO:0006355">
    <property type="term" value="P:regulation of DNA-templated transcription"/>
    <property type="evidence" value="ECO:0007669"/>
    <property type="project" value="InterPro"/>
</dbReference>
<dbReference type="EMBL" id="BJON01000022">
    <property type="protein sequence ID" value="GED71625.1"/>
    <property type="molecule type" value="Genomic_DNA"/>
</dbReference>
<dbReference type="SUPFAM" id="SSF52540">
    <property type="entry name" value="P-loop containing nucleoside triphosphate hydrolases"/>
    <property type="match status" value="1"/>
</dbReference>
<reference evidence="7" key="1">
    <citation type="submission" date="2015-07" db="EMBL/GenBank/DDBJ databases">
        <title>Genome sequencing project for genomic taxonomy and phylogenomics of Bacillus-like bacteria.</title>
        <authorList>
            <person name="Liu B."/>
            <person name="Wang J."/>
            <person name="Zhu Y."/>
            <person name="Liu G."/>
            <person name="Chen Q."/>
            <person name="Chen Z."/>
            <person name="Lan J."/>
            <person name="Che J."/>
            <person name="Ge C."/>
            <person name="Shi H."/>
            <person name="Pan Z."/>
            <person name="Liu X."/>
        </authorList>
    </citation>
    <scope>NUCLEOTIDE SEQUENCE [LARGE SCALE GENOMIC DNA]</scope>
    <source>
        <strain evidence="7">DSM 9887</strain>
    </source>
</reference>
<dbReference type="InterPro" id="IPR059106">
    <property type="entry name" value="WHD_MalT"/>
</dbReference>
<keyword evidence="2" id="KW-0238">DNA-binding</keyword>
<dbReference type="Proteomes" id="UP000319578">
    <property type="component" value="Unassembled WGS sequence"/>
</dbReference>
<feature type="domain" description="HTH luxR-type" evidence="4">
    <location>
        <begin position="797"/>
        <end position="862"/>
    </location>
</feature>
<dbReference type="Pfam" id="PF17874">
    <property type="entry name" value="TPR_MalT"/>
    <property type="match status" value="1"/>
</dbReference>